<dbReference type="GO" id="GO:0005634">
    <property type="term" value="C:nucleus"/>
    <property type="evidence" value="ECO:0007669"/>
    <property type="project" value="UniProtKB-SubCell"/>
</dbReference>
<dbReference type="GO" id="GO:0045944">
    <property type="term" value="P:positive regulation of transcription by RNA polymerase II"/>
    <property type="evidence" value="ECO:0007669"/>
    <property type="project" value="UniProtKB-ARBA"/>
</dbReference>
<dbReference type="KEGG" id="pmrn:116955985"/>
<evidence type="ECO:0000256" key="1">
    <source>
        <dbReference type="ARBA" id="ARBA00004123"/>
    </source>
</evidence>
<dbReference type="SMART" id="SM00348">
    <property type="entry name" value="IRF"/>
    <property type="match status" value="1"/>
</dbReference>
<comment type="subcellular location">
    <subcellularLocation>
        <location evidence="1">Nucleus</location>
    </subcellularLocation>
</comment>
<reference evidence="10" key="1">
    <citation type="submission" date="2025-08" db="UniProtKB">
        <authorList>
            <consortium name="RefSeq"/>
        </authorList>
    </citation>
    <scope>IDENTIFICATION</scope>
    <source>
        <tissue evidence="10">Sperm</tissue>
    </source>
</reference>
<evidence type="ECO:0000256" key="4">
    <source>
        <dbReference type="ARBA" id="ARBA00023159"/>
    </source>
</evidence>
<dbReference type="PANTHER" id="PTHR11949">
    <property type="entry name" value="INTERFERON REGULATORY FACTOR"/>
    <property type="match status" value="1"/>
</dbReference>
<evidence type="ECO:0000259" key="8">
    <source>
        <dbReference type="PROSITE" id="PS51507"/>
    </source>
</evidence>
<dbReference type="InterPro" id="IPR008984">
    <property type="entry name" value="SMAD_FHA_dom_sf"/>
</dbReference>
<proteinExistence type="predicted"/>
<feature type="region of interest" description="Disordered" evidence="7">
    <location>
        <begin position="282"/>
        <end position="366"/>
    </location>
</feature>
<dbReference type="FunFam" id="1.10.10.10:FF:000041">
    <property type="entry name" value="Interferon regulatory factor 4"/>
    <property type="match status" value="1"/>
</dbReference>
<dbReference type="GO" id="GO:0002376">
    <property type="term" value="P:immune system process"/>
    <property type="evidence" value="ECO:0007669"/>
    <property type="project" value="TreeGrafter"/>
</dbReference>
<feature type="compositionally biased region" description="Pro residues" evidence="7">
    <location>
        <begin position="340"/>
        <end position="363"/>
    </location>
</feature>
<dbReference type="InterPro" id="IPR036388">
    <property type="entry name" value="WH-like_DNA-bd_sf"/>
</dbReference>
<dbReference type="PANTHER" id="PTHR11949:SF53">
    <property type="entry name" value="IRF TRYPTOPHAN PENTAD REPEAT DOMAIN-CONTAINING PROTEIN"/>
    <property type="match status" value="1"/>
</dbReference>
<evidence type="ECO:0000256" key="5">
    <source>
        <dbReference type="ARBA" id="ARBA00023163"/>
    </source>
</evidence>
<dbReference type="PRINTS" id="PR00267">
    <property type="entry name" value="INTFRNREGFCT"/>
</dbReference>
<dbReference type="Gene3D" id="2.60.200.10">
    <property type="match status" value="1"/>
</dbReference>
<keyword evidence="3" id="KW-0238">DNA-binding</keyword>
<evidence type="ECO:0000256" key="6">
    <source>
        <dbReference type="ARBA" id="ARBA00023242"/>
    </source>
</evidence>
<gene>
    <name evidence="10" type="primary">LOC116955985</name>
</gene>
<sequence>MERTAVTLGGVGSAQPVVGVNNVIQDVAHSKARLRPWLLEQIESGLYPGLCWEDDTKATFRIPWKHASKHDYSRGMHGAIFRAWAQNRGKFSVKEQAEPSAMKTRLRCALNKSTDFQEVSQRSQLDIPEPYKVYRVLPEDTGSSSGSTGADGGGGGGGKKKRRRMDHDYEGHAFYEKQAEVKPEGPALEIKFETSSDAASTSTNTSYCYESSSSLSSSPGFDYFTSHMSRLPSPLAVSSVLLGQAISFMNQDEWRALLRSELEVTFRYRGLVVKRVRVSNPHGYRIAPSPNRQPGSRHSARHQSSSPRPPPSSPPRPPPSPRSAAAASTPPSRSSASSSQPPPPAPQPRRAPSPPPPPLPPPLQLLAFPPTARVRSLARPLHEDFASAAVWHARRGLLLRLDPRRGLQAQRLCRGRVFWDGPCAPPPPPVPPPRPNKLEKREVVTMFDVRRFWDELRAFKEGRGPEPRFTVVLCFGEEFPDERPLHHKFVTVQVEPIFAKLCYENAVRSARPETGASPSRL</sequence>
<keyword evidence="2" id="KW-0805">Transcription regulation</keyword>
<dbReference type="Gene3D" id="1.10.10.10">
    <property type="entry name" value="Winged helix-like DNA-binding domain superfamily/Winged helix DNA-binding domain"/>
    <property type="match status" value="1"/>
</dbReference>
<dbReference type="Proteomes" id="UP001318040">
    <property type="component" value="Chromosome 63"/>
</dbReference>
<evidence type="ECO:0000256" key="7">
    <source>
        <dbReference type="SAM" id="MobiDB-lite"/>
    </source>
</evidence>
<evidence type="ECO:0000313" key="9">
    <source>
        <dbReference type="Proteomes" id="UP001318040"/>
    </source>
</evidence>
<dbReference type="AlphaFoldDB" id="A0AAJ7UBL7"/>
<dbReference type="InterPro" id="IPR017855">
    <property type="entry name" value="SMAD-like_dom_sf"/>
</dbReference>
<protein>
    <submittedName>
        <fullName evidence="10">Interferon regulatory factor 8-like</fullName>
    </submittedName>
</protein>
<evidence type="ECO:0000256" key="3">
    <source>
        <dbReference type="ARBA" id="ARBA00023125"/>
    </source>
</evidence>
<name>A0AAJ7UBL7_PETMA</name>
<evidence type="ECO:0000256" key="2">
    <source>
        <dbReference type="ARBA" id="ARBA00023015"/>
    </source>
</evidence>
<evidence type="ECO:0000313" key="10">
    <source>
        <dbReference type="RefSeq" id="XP_032833262.1"/>
    </source>
</evidence>
<feature type="domain" description="IRF tryptophan pentad repeat" evidence="8">
    <location>
        <begin position="31"/>
        <end position="138"/>
    </location>
</feature>
<dbReference type="RefSeq" id="XP_032833262.1">
    <property type="nucleotide sequence ID" value="XM_032977371.1"/>
</dbReference>
<dbReference type="SMART" id="SM01243">
    <property type="entry name" value="IRF-3"/>
    <property type="match status" value="1"/>
</dbReference>
<dbReference type="Pfam" id="PF00605">
    <property type="entry name" value="IRF"/>
    <property type="match status" value="1"/>
</dbReference>
<dbReference type="InterPro" id="IPR001346">
    <property type="entry name" value="Interferon_reg_fact_DNA-bd_dom"/>
</dbReference>
<accession>A0AAJ7UBL7</accession>
<dbReference type="GO" id="GO:0000981">
    <property type="term" value="F:DNA-binding transcription factor activity, RNA polymerase II-specific"/>
    <property type="evidence" value="ECO:0007669"/>
    <property type="project" value="TreeGrafter"/>
</dbReference>
<feature type="compositionally biased region" description="Low complexity" evidence="7">
    <location>
        <begin position="322"/>
        <end position="339"/>
    </location>
</feature>
<keyword evidence="6" id="KW-0539">Nucleus</keyword>
<dbReference type="SUPFAM" id="SSF49879">
    <property type="entry name" value="SMAD/FHA domain"/>
    <property type="match status" value="2"/>
</dbReference>
<keyword evidence="9" id="KW-1185">Reference proteome</keyword>
<feature type="compositionally biased region" description="Pro residues" evidence="7">
    <location>
        <begin position="307"/>
        <end position="321"/>
    </location>
</feature>
<dbReference type="CDD" id="cd00103">
    <property type="entry name" value="IRF"/>
    <property type="match status" value="1"/>
</dbReference>
<dbReference type="InterPro" id="IPR019471">
    <property type="entry name" value="Interferon_reg_factor-3"/>
</dbReference>
<dbReference type="InterPro" id="IPR036390">
    <property type="entry name" value="WH_DNA-bd_sf"/>
</dbReference>
<feature type="region of interest" description="Disordered" evidence="7">
    <location>
        <begin position="137"/>
        <end position="164"/>
    </location>
</feature>
<dbReference type="SUPFAM" id="SSF46785">
    <property type="entry name" value="Winged helix' DNA-binding domain"/>
    <property type="match status" value="1"/>
</dbReference>
<keyword evidence="5" id="KW-0804">Transcription</keyword>
<keyword evidence="4" id="KW-0010">Activator</keyword>
<dbReference type="PROSITE" id="PS51507">
    <property type="entry name" value="IRF_2"/>
    <property type="match status" value="1"/>
</dbReference>
<organism evidence="9 10">
    <name type="scientific">Petromyzon marinus</name>
    <name type="common">Sea lamprey</name>
    <dbReference type="NCBI Taxonomy" id="7757"/>
    <lineage>
        <taxon>Eukaryota</taxon>
        <taxon>Metazoa</taxon>
        <taxon>Chordata</taxon>
        <taxon>Craniata</taxon>
        <taxon>Vertebrata</taxon>
        <taxon>Cyclostomata</taxon>
        <taxon>Hyperoartia</taxon>
        <taxon>Petromyzontiformes</taxon>
        <taxon>Petromyzontidae</taxon>
        <taxon>Petromyzon</taxon>
    </lineage>
</organism>
<dbReference type="GO" id="GO:0000978">
    <property type="term" value="F:RNA polymerase II cis-regulatory region sequence-specific DNA binding"/>
    <property type="evidence" value="ECO:0007669"/>
    <property type="project" value="TreeGrafter"/>
</dbReference>
<dbReference type="Pfam" id="PF10401">
    <property type="entry name" value="IRF-3"/>
    <property type="match status" value="1"/>
</dbReference>